<dbReference type="RefSeq" id="WP_014287790.1">
    <property type="nucleotide sequence ID" value="NC_016645.1"/>
</dbReference>
<dbReference type="GO" id="GO:0140097">
    <property type="term" value="F:catalytic activity, acting on DNA"/>
    <property type="evidence" value="ECO:0007669"/>
    <property type="project" value="UniProtKB-ARBA"/>
</dbReference>
<dbReference type="InterPro" id="IPR001650">
    <property type="entry name" value="Helicase_C-like"/>
</dbReference>
<dbReference type="BioCyc" id="PSP1104324:GJSN-498-MONOMER"/>
<dbReference type="SMART" id="SM00487">
    <property type="entry name" value="DEXDc"/>
    <property type="match status" value="1"/>
</dbReference>
<dbReference type="Pfam" id="PF08494">
    <property type="entry name" value="DEAD_assoc"/>
    <property type="match status" value="1"/>
</dbReference>
<evidence type="ECO:0000256" key="9">
    <source>
        <dbReference type="ARBA" id="ARBA00093467"/>
    </source>
</evidence>
<dbReference type="PROSITE" id="PS51192">
    <property type="entry name" value="HELICASE_ATP_BIND_1"/>
    <property type="match status" value="1"/>
</dbReference>
<feature type="domain" description="Helicase ATP-binding" evidence="11">
    <location>
        <begin position="30"/>
        <end position="209"/>
    </location>
</feature>
<dbReference type="GO" id="GO:0006281">
    <property type="term" value="P:DNA repair"/>
    <property type="evidence" value="ECO:0007669"/>
    <property type="project" value="UniProtKB-KW"/>
</dbReference>
<dbReference type="GO" id="GO:0004386">
    <property type="term" value="F:helicase activity"/>
    <property type="evidence" value="ECO:0007669"/>
    <property type="project" value="UniProtKB-KW"/>
</dbReference>
<dbReference type="InterPro" id="IPR017170">
    <property type="entry name" value="Lhr-like"/>
</dbReference>
<keyword evidence="8" id="KW-0413">Isomerase</keyword>
<evidence type="ECO:0000256" key="5">
    <source>
        <dbReference type="ARBA" id="ARBA00022840"/>
    </source>
</evidence>
<dbReference type="PROSITE" id="PS51194">
    <property type="entry name" value="HELICASE_CTER"/>
    <property type="match status" value="1"/>
</dbReference>
<dbReference type="SUPFAM" id="SSF52540">
    <property type="entry name" value="P-loop containing nucleoside triphosphate hydrolases"/>
    <property type="match status" value="2"/>
</dbReference>
<sequence length="928" mass="104705">MVFHLLHPAVREALRERGIEEPTEPQMKAIPEVLAGNNVLIIAPTGSGKTEAALLPILSMMLTTGLENAGIYVLYITPLRALNRDLLERIRWWGERLGLRVDVRHGDTDKADRQRQSKTPPHILITTPEMLQAIMTGRRLLSHLKELRWVIVDEVHELAEDKRGVQLSLALERLRYHVGRDFQIVGLSATVGSPVEVAKFLIGADRPFKIVMVSVTRYMKLDVVRPRPKEEDVKLAEASSLFPDVVARLRLIKRLVEENRSTLIFVNTRSMAELLGFRLSYLFPDLPAAVHHSSLSKMVRVSVEERLRRGELKAVVATSSLELGIDIGHVDLVIQYISPHQVTRLLQRVGRSGHRLTAVPKGVVIGEDVNDVMEAAVIVKMARSGFIEPTQIPNKPYDVLVNQVVAFLILKPRWKLEELYGVIKKAYPYRDLALDELRRVVKFMQDLYPRLAVYFEDSDTVARPRGRGFYRYFYETLSMIPDERQYAVINAQTGELVGALDESFVAEYGNVGVKFIFRGRPWLITAVEDRSIKVVEVSDPSGAIPSWIGEEIPVPFEVAQEVGKLRRMARNGLDYGAIAEEYGINEETARFIVEEMEKHRGPLPDERTVVVEQYRDNVVIVHAAFGTLVNRALGKLLGELLIKVLERPVGVHQDPYGVIIQSADKLPAELVVSQIRKLSSMDVRELAELIKSALVKSGSFKRRILHVAKRMGAVDKEADVYNISMSKLVDAFSGTPVFDEALREALEKDLDLSHTVEILQRIKTGEISVVYTAAPTYLGDVLYEKLSHRLEIIPPERLRRLVLDSAKARLLNYAMLAVCLECGWYGMVRVGEVNEVACPRCGGNNIGVVRVVRSDNLEREVRRNYEEVKKTAEILRRHGWAGLYALASRLPIEAVESLLAEADGADINSLTEKIQEMEKEYLKQRLLE</sequence>
<protein>
    <submittedName>
        <fullName evidence="13">ATP-dependent helicase</fullName>
    </submittedName>
</protein>
<keyword evidence="3" id="KW-0378">Hydrolase</keyword>
<evidence type="ECO:0000256" key="6">
    <source>
        <dbReference type="ARBA" id="ARBA00023125"/>
    </source>
</evidence>
<evidence type="ECO:0000259" key="12">
    <source>
        <dbReference type="PROSITE" id="PS51194"/>
    </source>
</evidence>
<keyword evidence="14" id="KW-1185">Reference proteome</keyword>
<evidence type="ECO:0000313" key="13">
    <source>
        <dbReference type="EMBL" id="AET31962.1"/>
    </source>
</evidence>
<feature type="domain" description="Helicase C-terminal" evidence="12">
    <location>
        <begin position="247"/>
        <end position="400"/>
    </location>
</feature>
<dbReference type="CDD" id="cd18796">
    <property type="entry name" value="SF2_C_LHR"/>
    <property type="match status" value="1"/>
</dbReference>
<dbReference type="Pfam" id="PF19306">
    <property type="entry name" value="WHD_Lhr"/>
    <property type="match status" value="1"/>
</dbReference>
<reference evidence="13 14" key="1">
    <citation type="journal article" date="2012" name="J. Bacteriol.">
        <title>Complete genome sequence of strain 1860, a crenarchaeon of the genus pyrobaculum able to grow with various electron acceptors.</title>
        <authorList>
            <person name="Mardanov A.V."/>
            <person name="Gumerov V.M."/>
            <person name="Slobodkina G.B."/>
            <person name="Beletsky A.V."/>
            <person name="Bonch-Osmolovskaya E.A."/>
            <person name="Ravin N.V."/>
            <person name="Skryabin K.G."/>
        </authorList>
    </citation>
    <scope>NUCLEOTIDE SEQUENCE [LARGE SCALE GENOMIC DNA]</scope>
    <source>
        <strain evidence="13 14">1860</strain>
    </source>
</reference>
<keyword evidence="2" id="KW-0227">DNA damage</keyword>
<dbReference type="Pfam" id="PF00271">
    <property type="entry name" value="Helicase_C"/>
    <property type="match status" value="1"/>
</dbReference>
<dbReference type="KEGG" id="pyr:P186_0510"/>
<keyword evidence="4 13" id="KW-0347">Helicase</keyword>
<dbReference type="InterPro" id="IPR014001">
    <property type="entry name" value="Helicase_ATP-bd"/>
</dbReference>
<dbReference type="Pfam" id="PF00270">
    <property type="entry name" value="DEAD"/>
    <property type="match status" value="1"/>
</dbReference>
<dbReference type="STRING" id="1104324.P186_0510"/>
<evidence type="ECO:0000313" key="14">
    <source>
        <dbReference type="Proteomes" id="UP000005867"/>
    </source>
</evidence>
<evidence type="ECO:0000256" key="2">
    <source>
        <dbReference type="ARBA" id="ARBA00022763"/>
    </source>
</evidence>
<gene>
    <name evidence="13" type="ORF">P186_0510</name>
</gene>
<feature type="coiled-coil region" evidence="10">
    <location>
        <begin position="900"/>
        <end position="927"/>
    </location>
</feature>
<dbReference type="GO" id="GO:0016887">
    <property type="term" value="F:ATP hydrolysis activity"/>
    <property type="evidence" value="ECO:0007669"/>
    <property type="project" value="TreeGrafter"/>
</dbReference>
<dbReference type="InterPro" id="IPR013701">
    <property type="entry name" value="Lhr-like_DEAD/DEAH_assoc"/>
</dbReference>
<keyword evidence="6" id="KW-0238">DNA-binding</keyword>
<dbReference type="EMBL" id="CP003098">
    <property type="protein sequence ID" value="AET31962.1"/>
    <property type="molecule type" value="Genomic_DNA"/>
</dbReference>
<dbReference type="CDD" id="cd17922">
    <property type="entry name" value="DEXHc_LHR-like"/>
    <property type="match status" value="1"/>
</dbReference>
<keyword evidence="10" id="KW-0175">Coiled coil</keyword>
<dbReference type="GeneID" id="11594774"/>
<accession>G7VGX9</accession>
<dbReference type="GO" id="GO:0005524">
    <property type="term" value="F:ATP binding"/>
    <property type="evidence" value="ECO:0007669"/>
    <property type="project" value="UniProtKB-KW"/>
</dbReference>
<dbReference type="SMART" id="SM00490">
    <property type="entry name" value="HELICc"/>
    <property type="match status" value="1"/>
</dbReference>
<dbReference type="AlphaFoldDB" id="G7VGX9"/>
<evidence type="ECO:0000256" key="7">
    <source>
        <dbReference type="ARBA" id="ARBA00023204"/>
    </source>
</evidence>
<dbReference type="InterPro" id="IPR052511">
    <property type="entry name" value="ATP-dep_Helicase"/>
</dbReference>
<evidence type="ECO:0000256" key="8">
    <source>
        <dbReference type="ARBA" id="ARBA00023235"/>
    </source>
</evidence>
<dbReference type="OrthoDB" id="372104at2157"/>
<dbReference type="InterPro" id="IPR011545">
    <property type="entry name" value="DEAD/DEAH_box_helicase_dom"/>
</dbReference>
<dbReference type="PANTHER" id="PTHR47962">
    <property type="entry name" value="ATP-DEPENDENT HELICASE LHR-RELATED-RELATED"/>
    <property type="match status" value="1"/>
</dbReference>
<organism evidence="13 14">
    <name type="scientific">Pyrobaculum ferrireducens</name>
    <dbReference type="NCBI Taxonomy" id="1104324"/>
    <lineage>
        <taxon>Archaea</taxon>
        <taxon>Thermoproteota</taxon>
        <taxon>Thermoprotei</taxon>
        <taxon>Thermoproteales</taxon>
        <taxon>Thermoproteaceae</taxon>
        <taxon>Pyrobaculum</taxon>
    </lineage>
</organism>
<dbReference type="Gene3D" id="3.40.50.300">
    <property type="entry name" value="P-loop containing nucleotide triphosphate hydrolases"/>
    <property type="match status" value="2"/>
</dbReference>
<evidence type="ECO:0000256" key="3">
    <source>
        <dbReference type="ARBA" id="ARBA00022801"/>
    </source>
</evidence>
<keyword evidence="7" id="KW-0234">DNA repair</keyword>
<dbReference type="HOGENOM" id="CLU_002025_0_0_2"/>
<dbReference type="PANTHER" id="PTHR47962:SF5">
    <property type="entry name" value="ATP-DEPENDENT HELICASE LHR-RELATED"/>
    <property type="match status" value="1"/>
</dbReference>
<comment type="similarity">
    <text evidence="9">Belongs to the Lhr helicase family. Lhr-Core subfamily.</text>
</comment>
<evidence type="ECO:0000256" key="1">
    <source>
        <dbReference type="ARBA" id="ARBA00022741"/>
    </source>
</evidence>
<name>G7VGX9_9CREN</name>
<dbReference type="PIRSF" id="PIRSF037307">
    <property type="entry name" value="Lhr-like_helic_prd"/>
    <property type="match status" value="1"/>
</dbReference>
<evidence type="ECO:0000256" key="10">
    <source>
        <dbReference type="SAM" id="Coils"/>
    </source>
</evidence>
<evidence type="ECO:0000259" key="11">
    <source>
        <dbReference type="PROSITE" id="PS51192"/>
    </source>
</evidence>
<dbReference type="eggNOG" id="arCOG00557">
    <property type="taxonomic scope" value="Archaea"/>
</dbReference>
<keyword evidence="1" id="KW-0547">Nucleotide-binding</keyword>
<dbReference type="InterPro" id="IPR045628">
    <property type="entry name" value="Lhr_WH_dom"/>
</dbReference>
<proteinExistence type="inferred from homology"/>
<dbReference type="InterPro" id="IPR027417">
    <property type="entry name" value="P-loop_NTPase"/>
</dbReference>
<dbReference type="GO" id="GO:0003677">
    <property type="term" value="F:DNA binding"/>
    <property type="evidence" value="ECO:0007669"/>
    <property type="project" value="UniProtKB-KW"/>
</dbReference>
<keyword evidence="5" id="KW-0067">ATP-binding</keyword>
<dbReference type="Proteomes" id="UP000005867">
    <property type="component" value="Chromosome"/>
</dbReference>
<evidence type="ECO:0000256" key="4">
    <source>
        <dbReference type="ARBA" id="ARBA00022806"/>
    </source>
</evidence>